<dbReference type="PANTHER" id="PTHR42866">
    <property type="entry name" value="3-DEOXY-MANNO-OCTULOSONATE CYTIDYLYLTRANSFERASE"/>
    <property type="match status" value="1"/>
</dbReference>
<dbReference type="Gene3D" id="3.90.550.10">
    <property type="entry name" value="Spore Coat Polysaccharide Biosynthesis Protein SpsA, Chain A"/>
    <property type="match status" value="1"/>
</dbReference>
<keyword evidence="2" id="KW-1185">Reference proteome</keyword>
<dbReference type="RefSeq" id="WP_309849150.1">
    <property type="nucleotide sequence ID" value="NZ_BAAAIU010000024.1"/>
</dbReference>
<reference evidence="1" key="1">
    <citation type="submission" date="2023-07" db="EMBL/GenBank/DDBJ databases">
        <title>Sequencing the genomes of 1000 actinobacteria strains.</title>
        <authorList>
            <person name="Klenk H.-P."/>
        </authorList>
    </citation>
    <scope>NUCLEOTIDE SEQUENCE</scope>
    <source>
        <strain evidence="1">DSM 13988</strain>
    </source>
</reference>
<dbReference type="PANTHER" id="PTHR42866:SF1">
    <property type="entry name" value="SPORE COAT POLYSACCHARIDE BIOSYNTHESIS PROTEIN SPSF"/>
    <property type="match status" value="1"/>
</dbReference>
<dbReference type="Pfam" id="PF02348">
    <property type="entry name" value="CTP_transf_3"/>
    <property type="match status" value="1"/>
</dbReference>
<dbReference type="AlphaFoldDB" id="A0AAE3YFQ7"/>
<dbReference type="InterPro" id="IPR003329">
    <property type="entry name" value="Cytidylyl_trans"/>
</dbReference>
<sequence>MSLPAPNTQQIKRLNIADAPRVVAVIQARVGSTRLRAKVLRDLGGMPVLEWVLRAARAAHGINEVVIATSDSPDDDTIEAFGAERGVRVIRGSEDDVLSRFLLAARLTNADAIVRLTADCPLLDPQIISQVVSIWRQDQAVDYVSTTQPRSLPRGLDVELVRASALLAADARTEPHHRAHVTSAVYEEGAGFVTGSLTFKPTYDHFRVTLDTDEDAQLLDALVAKCGTDIPSWRGILRVLEENPEIVALNAHIEQKPLTEG</sequence>
<protein>
    <submittedName>
        <fullName evidence="1">Spore coat polysaccharide biosynthesis protein SpsF</fullName>
    </submittedName>
</protein>
<dbReference type="GO" id="GO:0005829">
    <property type="term" value="C:cytosol"/>
    <property type="evidence" value="ECO:0007669"/>
    <property type="project" value="TreeGrafter"/>
</dbReference>
<dbReference type="CDD" id="cd02518">
    <property type="entry name" value="GT2_SpsF"/>
    <property type="match status" value="1"/>
</dbReference>
<dbReference type="SUPFAM" id="SSF53448">
    <property type="entry name" value="Nucleotide-diphospho-sugar transferases"/>
    <property type="match status" value="1"/>
</dbReference>
<accession>A0AAE3YFQ7</accession>
<organism evidence="1 2">
    <name type="scientific">Falsarthrobacter nasiphocae</name>
    <dbReference type="NCBI Taxonomy" id="189863"/>
    <lineage>
        <taxon>Bacteria</taxon>
        <taxon>Bacillati</taxon>
        <taxon>Actinomycetota</taxon>
        <taxon>Actinomycetes</taxon>
        <taxon>Micrococcales</taxon>
        <taxon>Micrococcaceae</taxon>
        <taxon>Falsarthrobacter</taxon>
    </lineage>
</organism>
<dbReference type="InterPro" id="IPR029044">
    <property type="entry name" value="Nucleotide-diphossugar_trans"/>
</dbReference>
<dbReference type="Proteomes" id="UP001247307">
    <property type="component" value="Unassembled WGS sequence"/>
</dbReference>
<evidence type="ECO:0000313" key="2">
    <source>
        <dbReference type="Proteomes" id="UP001247307"/>
    </source>
</evidence>
<evidence type="ECO:0000313" key="1">
    <source>
        <dbReference type="EMBL" id="MDR6891402.1"/>
    </source>
</evidence>
<name>A0AAE3YFQ7_9MICC</name>
<gene>
    <name evidence="1" type="ORF">J2S35_000342</name>
</gene>
<dbReference type="EMBL" id="JAVDUI010000001">
    <property type="protein sequence ID" value="MDR6891402.1"/>
    <property type="molecule type" value="Genomic_DNA"/>
</dbReference>
<comment type="caution">
    <text evidence="1">The sequence shown here is derived from an EMBL/GenBank/DDBJ whole genome shotgun (WGS) entry which is preliminary data.</text>
</comment>
<proteinExistence type="predicted"/>